<proteinExistence type="inferred from homology"/>
<dbReference type="Pfam" id="PF01381">
    <property type="entry name" value="HTH_3"/>
    <property type="match status" value="1"/>
</dbReference>
<name>A0A371RJA2_9PROT</name>
<evidence type="ECO:0000256" key="4">
    <source>
        <dbReference type="ARBA" id="ARBA00023163"/>
    </source>
</evidence>
<dbReference type="InterPro" id="IPR001387">
    <property type="entry name" value="Cro/C1-type_HTH"/>
</dbReference>
<accession>A0A371RJA2</accession>
<evidence type="ECO:0000313" key="7">
    <source>
        <dbReference type="Proteomes" id="UP000264589"/>
    </source>
</evidence>
<gene>
    <name evidence="6" type="ORF">DX908_09790</name>
</gene>
<evidence type="ECO:0000256" key="3">
    <source>
        <dbReference type="ARBA" id="ARBA00023125"/>
    </source>
</evidence>
<evidence type="ECO:0000256" key="2">
    <source>
        <dbReference type="ARBA" id="ARBA00023015"/>
    </source>
</evidence>
<sequence>MSRTRSLFIGPRLRRLRRELGQTQAQMAEELGVSASYIALIERNQRPLTADMLLRLAETYRVDLADFAGDGGEQLSGRLDEVFLDPLLSGLDVGAAEREDLALGNPGMAEAIIRLHTAYREGQLALADKAGGDQGHNPLDETRTFLAARQNFFPVLDDRAEKLARETGGDLGAYLLSRHGYEVRRLPGDIMHGAVRRLDLHRRELALDDGLDGAGTNFQIALQLAYLDLGDALDAALADSQFTEETSRKIARRALANYAAGAMLMPYGDFYREAERNGYDIEALGRHFGTSFEQTTHRLTTLQKPSAKGVPFFFIRIDAAGNVSKRFDGGGFPFARHGGSCPLWSLHDTFRRPREILTEILELPGGERYFSIARTVTAGGGAWGAPRVTRAIALGCDIREASRLVYTEGLDLAAAPATPIGVTCRLCQRADCTARAEPPLGRQLLADDYRRLVAPFGFSDG</sequence>
<dbReference type="RefSeq" id="WP_116392161.1">
    <property type="nucleotide sequence ID" value="NZ_QUQO01000001.1"/>
</dbReference>
<keyword evidence="3" id="KW-0238">DNA-binding</keyword>
<keyword evidence="2" id="KW-0805">Transcription regulation</keyword>
<reference evidence="6 7" key="1">
    <citation type="submission" date="2018-08" db="EMBL/GenBank/DDBJ databases">
        <title>Parvularcula sp. SM1705, isolated from surface water of the South Sea China.</title>
        <authorList>
            <person name="Sun L."/>
        </authorList>
    </citation>
    <scope>NUCLEOTIDE SEQUENCE [LARGE SCALE GENOMIC DNA]</scope>
    <source>
        <strain evidence="6 7">SM1705</strain>
    </source>
</reference>
<dbReference type="SMART" id="SM00530">
    <property type="entry name" value="HTH_XRE"/>
    <property type="match status" value="1"/>
</dbReference>
<dbReference type="Proteomes" id="UP000264589">
    <property type="component" value="Unassembled WGS sequence"/>
</dbReference>
<dbReference type="InterPro" id="IPR050807">
    <property type="entry name" value="TransReg_Diox_bact_type"/>
</dbReference>
<dbReference type="InParanoid" id="A0A371RJA2"/>
<feature type="domain" description="HTH cro/C1-type" evidence="5">
    <location>
        <begin position="13"/>
        <end position="67"/>
    </location>
</feature>
<comment type="similarity">
    <text evidence="1">Belongs to the short-chain fatty acyl-CoA assimilation regulator (ScfR) family.</text>
</comment>
<dbReference type="Pfam" id="PF06114">
    <property type="entry name" value="Peptidase_M78"/>
    <property type="match status" value="1"/>
</dbReference>
<keyword evidence="7" id="KW-1185">Reference proteome</keyword>
<evidence type="ECO:0000256" key="1">
    <source>
        <dbReference type="ARBA" id="ARBA00007227"/>
    </source>
</evidence>
<comment type="caution">
    <text evidence="6">The sequence shown here is derived from an EMBL/GenBank/DDBJ whole genome shotgun (WGS) entry which is preliminary data.</text>
</comment>
<dbReference type="InterPro" id="IPR010982">
    <property type="entry name" value="Lambda_DNA-bd_dom_sf"/>
</dbReference>
<dbReference type="Pfam" id="PF09856">
    <property type="entry name" value="ScfRs"/>
    <property type="match status" value="1"/>
</dbReference>
<dbReference type="PROSITE" id="PS50943">
    <property type="entry name" value="HTH_CROC1"/>
    <property type="match status" value="1"/>
</dbReference>
<organism evidence="6 7">
    <name type="scientific">Parvularcula marina</name>
    <dbReference type="NCBI Taxonomy" id="2292771"/>
    <lineage>
        <taxon>Bacteria</taxon>
        <taxon>Pseudomonadati</taxon>
        <taxon>Pseudomonadota</taxon>
        <taxon>Alphaproteobacteria</taxon>
        <taxon>Parvularculales</taxon>
        <taxon>Parvularculaceae</taxon>
        <taxon>Parvularcula</taxon>
    </lineage>
</organism>
<dbReference type="PANTHER" id="PTHR46797">
    <property type="entry name" value="HTH-TYPE TRANSCRIPTIONAL REGULATOR"/>
    <property type="match status" value="1"/>
</dbReference>
<dbReference type="InterPro" id="IPR010359">
    <property type="entry name" value="IrrE_HExxH"/>
</dbReference>
<dbReference type="InterPro" id="IPR018653">
    <property type="entry name" value="ScfR_C"/>
</dbReference>
<dbReference type="EMBL" id="QUQO01000001">
    <property type="protein sequence ID" value="RFB05528.1"/>
    <property type="molecule type" value="Genomic_DNA"/>
</dbReference>
<evidence type="ECO:0000313" key="6">
    <source>
        <dbReference type="EMBL" id="RFB05528.1"/>
    </source>
</evidence>
<dbReference type="InterPro" id="IPR026281">
    <property type="entry name" value="HTH_RamB"/>
</dbReference>
<evidence type="ECO:0000259" key="5">
    <source>
        <dbReference type="PROSITE" id="PS50943"/>
    </source>
</evidence>
<dbReference type="PANTHER" id="PTHR46797:SF23">
    <property type="entry name" value="HTH-TYPE TRANSCRIPTIONAL REGULATOR SUTR"/>
    <property type="match status" value="1"/>
</dbReference>
<dbReference type="SUPFAM" id="SSF47413">
    <property type="entry name" value="lambda repressor-like DNA-binding domains"/>
    <property type="match status" value="1"/>
</dbReference>
<dbReference type="OrthoDB" id="1123084at2"/>
<dbReference type="Gene3D" id="1.10.260.40">
    <property type="entry name" value="lambda repressor-like DNA-binding domains"/>
    <property type="match status" value="1"/>
</dbReference>
<dbReference type="GO" id="GO:0005829">
    <property type="term" value="C:cytosol"/>
    <property type="evidence" value="ECO:0007669"/>
    <property type="project" value="TreeGrafter"/>
</dbReference>
<dbReference type="PIRSF" id="PIRSF019251">
    <property type="entry name" value="Rv0465c"/>
    <property type="match status" value="1"/>
</dbReference>
<keyword evidence="4" id="KW-0804">Transcription</keyword>
<protein>
    <submittedName>
        <fullName evidence="6">Helix-turn-helix domain-containing protein</fullName>
    </submittedName>
</protein>
<dbReference type="AlphaFoldDB" id="A0A371RJA2"/>
<dbReference type="GO" id="GO:0003677">
    <property type="term" value="F:DNA binding"/>
    <property type="evidence" value="ECO:0007669"/>
    <property type="project" value="UniProtKB-KW"/>
</dbReference>
<dbReference type="GO" id="GO:0003700">
    <property type="term" value="F:DNA-binding transcription factor activity"/>
    <property type="evidence" value="ECO:0007669"/>
    <property type="project" value="TreeGrafter"/>
</dbReference>
<dbReference type="CDD" id="cd00093">
    <property type="entry name" value="HTH_XRE"/>
    <property type="match status" value="1"/>
</dbReference>